<dbReference type="AlphaFoldDB" id="A0A6M2DAY4"/>
<dbReference type="EMBL" id="GHWJ01010103">
    <property type="protein sequence ID" value="NOV42840.1"/>
    <property type="molecule type" value="Transcribed_RNA"/>
</dbReference>
<protein>
    <submittedName>
        <fullName evidence="1">Putative secreted protein</fullName>
    </submittedName>
</protein>
<accession>A0A6M2DAY4</accession>
<reference evidence="1" key="1">
    <citation type="submission" date="2019-09" db="EMBL/GenBank/DDBJ databases">
        <title>Organ-specific transcriptomic study of the physiology of the cattle tick, Rhipicephalus microplus.</title>
        <authorList>
            <person name="Tirloni L."/>
            <person name="Braz G."/>
            <person name="Gandara A.C.P."/>
            <person name="Sabadin G.A."/>
            <person name="da Silva R.M."/>
            <person name="Guizzo M.G."/>
            <person name="Machado J.A."/>
            <person name="Costa E.P."/>
            <person name="Gomes H.F."/>
            <person name="Moraes J."/>
            <person name="Mota M.B.S."/>
            <person name="Mesquita R.D."/>
            <person name="Alvarenga P.H."/>
            <person name="Alves F."/>
            <person name="Seixas A."/>
            <person name="da Fonseca R.N."/>
            <person name="Fogaca A."/>
            <person name="Logullo C."/>
            <person name="Tanaka A."/>
            <person name="Daffre S."/>
            <person name="Termignoni C."/>
            <person name="Vaz I.S.Jr."/>
            <person name="Oliveira P.L."/>
            <person name="Ribeiro J.M."/>
        </authorList>
    </citation>
    <scope>NUCLEOTIDE SEQUENCE</scope>
    <source>
        <strain evidence="1">Porto Alegre</strain>
    </source>
</reference>
<proteinExistence type="predicted"/>
<sequence length="102" mass="11756">MQKIKLPLCTLRVNVIYAFFLVAMIDSLRATQLLAQWERADYFCGYLFFTISDTHIRKTQRTPATPPLSRHNVTKGGTLIGHKSTECTTKKKHNLEGWKEVM</sequence>
<evidence type="ECO:0000313" key="1">
    <source>
        <dbReference type="EMBL" id="NOV42840.1"/>
    </source>
</evidence>
<name>A0A6M2DAY4_RHIMP</name>
<organism evidence="1">
    <name type="scientific">Rhipicephalus microplus</name>
    <name type="common">Cattle tick</name>
    <name type="synonym">Boophilus microplus</name>
    <dbReference type="NCBI Taxonomy" id="6941"/>
    <lineage>
        <taxon>Eukaryota</taxon>
        <taxon>Metazoa</taxon>
        <taxon>Ecdysozoa</taxon>
        <taxon>Arthropoda</taxon>
        <taxon>Chelicerata</taxon>
        <taxon>Arachnida</taxon>
        <taxon>Acari</taxon>
        <taxon>Parasitiformes</taxon>
        <taxon>Ixodida</taxon>
        <taxon>Ixodoidea</taxon>
        <taxon>Ixodidae</taxon>
        <taxon>Rhipicephalinae</taxon>
        <taxon>Rhipicephalus</taxon>
        <taxon>Boophilus</taxon>
    </lineage>
</organism>